<evidence type="ECO:0000256" key="2">
    <source>
        <dbReference type="ARBA" id="ARBA00004370"/>
    </source>
</evidence>
<feature type="compositionally biased region" description="Low complexity" evidence="10">
    <location>
        <begin position="923"/>
        <end position="936"/>
    </location>
</feature>
<dbReference type="PANTHER" id="PTHR24123">
    <property type="entry name" value="ANKYRIN REPEAT-CONTAINING"/>
    <property type="match status" value="1"/>
</dbReference>
<dbReference type="InterPro" id="IPR051165">
    <property type="entry name" value="Multifunctional_ANK_Repeat"/>
</dbReference>
<dbReference type="PRINTS" id="PR01415">
    <property type="entry name" value="ANKYRIN"/>
</dbReference>
<dbReference type="GO" id="GO:0016020">
    <property type="term" value="C:membrane"/>
    <property type="evidence" value="ECO:0007669"/>
    <property type="project" value="UniProtKB-SubCell"/>
</dbReference>
<dbReference type="Gene3D" id="2.60.220.30">
    <property type="match status" value="2"/>
</dbReference>
<organism evidence="13 14">
    <name type="scientific">Macrostomum lignano</name>
    <dbReference type="NCBI Taxonomy" id="282301"/>
    <lineage>
        <taxon>Eukaryota</taxon>
        <taxon>Metazoa</taxon>
        <taxon>Spiralia</taxon>
        <taxon>Lophotrochozoa</taxon>
        <taxon>Platyhelminthes</taxon>
        <taxon>Rhabditophora</taxon>
        <taxon>Macrostomorpha</taxon>
        <taxon>Macrostomida</taxon>
        <taxon>Macrostomidae</taxon>
        <taxon>Macrostomum</taxon>
    </lineage>
</organism>
<dbReference type="FunFam" id="2.60.220.30:FF:000009">
    <property type="entry name" value="Ankyrin 2, isoform G"/>
    <property type="match status" value="1"/>
</dbReference>
<dbReference type="InterPro" id="IPR000488">
    <property type="entry name" value="Death_dom"/>
</dbReference>
<keyword evidence="4" id="KW-0597">Phosphoprotein</keyword>
<dbReference type="FunFam" id="1.25.40.20:FF:000095">
    <property type="entry name" value="Ankyrin 2, isoform J"/>
    <property type="match status" value="1"/>
</dbReference>
<dbReference type="OrthoDB" id="20872at2759"/>
<feature type="repeat" description="ANK" evidence="9">
    <location>
        <begin position="473"/>
        <end position="505"/>
    </location>
</feature>
<evidence type="ECO:0000256" key="8">
    <source>
        <dbReference type="ARBA" id="ARBA00023212"/>
    </source>
</evidence>
<evidence type="ECO:0000256" key="10">
    <source>
        <dbReference type="SAM" id="MobiDB-lite"/>
    </source>
</evidence>
<feature type="repeat" description="ANK" evidence="9">
    <location>
        <begin position="180"/>
        <end position="212"/>
    </location>
</feature>
<feature type="repeat" description="ANK" evidence="9">
    <location>
        <begin position="407"/>
        <end position="439"/>
    </location>
</feature>
<dbReference type="PROSITE" id="PS50088">
    <property type="entry name" value="ANK_REPEAT"/>
    <property type="match status" value="18"/>
</dbReference>
<sequence length="1760" mass="188678">MTAVLCGCFGRRSRFSPGGASERSRRRQNSRRPMTLIDEDLMRQEPTVEVRLNKDDQQQQQQQLAASVAVKSMSLPSRLVDTGAGGYEAHGTTSDQQQQQQQPTNETAAVVEDPQPQVIQQSSAEIVKPTELPLNLTALNAFGMESDPSQNFLRVARAGNLEKVLDYLECGTRIDTSNANGLNALHLASKEGHTAVVQELLSRGADPDARTKKGNSALHIASLAGQLEVVKLLIERGAKVNCQSQAGFSPLYMAAQENHLEVVRHLIASGASQSLATTDGFTPLAVALQQGHDKVVAVLLETDTRCRSRMPALHVAAKKDDVRSAGLLLTSDCDPNHQAGSGFTALHIAAHYGSAGVASLLLDRGADPSFPARNGIAPLHVAAKWGMLSVAQKLIERGAAVDARTRDGLTAVHCAARSGQTAVLKLLLELNAGIDLRSRSGLSPLHMAVQGDHTDCARLLLARGANSEDVTVDQLTPLHIAAHCGYVSSTQLLLDSGCRASARALNGFTALHIACKKGRVRIVELLLNYGAEPDAATDVTGLTPLHVAAFLGQTACAALLVDRGRGNASAVTAKGETPLHMAMRGGHTETARLLLEQTKVNADAAATDGQTSLHVACRTGNAEAVELLLKAGANPDAACRDGYTGLHFAAREGHDAVVRILLNSQQQEWPSARLQPVTRKGATPLHLAARSDQAVVTRQLVEAGADPNCVGGRGVTPLHLAANGNRLQALQALLSAGANPNCFSSSSSTATTSVSGNSDIGVEGGWTPLHAAARRGHADAVASLLKAGAKPQCTGGSSGQTPLHLAAREGHIEVVRLLLDQPGVTADCRNAENLTPAHLANQTNQVEIFELLKPLTTSSAWQAEVKDDADRAPESAISEDLATVISESDDETAHMTEATFTQLPASPIFSRPDSGVVADGQAKDQQQQQQKQNQLQVPGASQTNVNQAAVPEPEWQKQSAATAAASVPVPNIQQLEPKLLLLQQQQETPSDQMPVLTSFLVSFIVDARGGAMTGARCPGLRVVVPPKAAGEPLRLTCRLLRPDRLTSPPQLCDGEGLASRILELGGGGVDGTFRSPIVLEVPHIAALRNGEREVVVYRSETGDVWKEHPTEAGGQDSAAVLDALSGLPGPLETSEELREKRIIRILTTSMPQYFALVTRPRQETALIGPEGGAITSTGVSRQVQAIFPDGALTKKIRVAIQVMPIPLETAAQLAQVVSASPIVTIEPRRRKFHKLITLTIPVPPRPSGQTDNWTLRLMCSITGGAQVAAWEDITGSTPLSRVKECVSFTTTVSARFWLLDCPNGTDAVSLATRIYRDCLPVPYIGRFVVYAKRNRPDGAMLRCLCVTDDKLDKTLECAEGYERKAESAEFEVLDGRKRWVTDAPGNLTVIADHEATLEKQQQSEQQQRQSLTMTVRPFRENRLSCQVRVSQPDRPAVGRLVLEPASGSACSVELALPEYDGPPMPTPPQSDRQQPQRLSDPSSRETTPEPLRLTSDTIARAELDIRDVAEKLRSDWSLAAQELGLTDSDIAEIAANRPDDRERAMSMLRRWRRIKEPSGEATGNALEAALRRIGRDDVVKQCMRNVQYVTEPKEHEQARALLDGKDDSKTAVEVHEADVVPQLDETRPKPKSAPTAEEAEAARRVKIDAYVGLLESLDQMLPDPESLINSHDRDWKDAEPIEEEAISAKARKQVESGEASSPTQVEELLSKLDSLPDQSMAPEAEPPEDVVEVPKSVAVSHTALPAAVPKSDGTPPAAAR</sequence>
<keyword evidence="14" id="KW-1185">Reference proteome</keyword>
<dbReference type="STRING" id="282301.A0A267F9M2"/>
<feature type="region of interest" description="Disordered" evidence="10">
    <location>
        <begin position="79"/>
        <end position="108"/>
    </location>
</feature>
<feature type="repeat" description="ANK" evidence="9">
    <location>
        <begin position="279"/>
        <end position="301"/>
    </location>
</feature>
<dbReference type="SUPFAM" id="SSF47986">
    <property type="entry name" value="DEATH domain"/>
    <property type="match status" value="1"/>
</dbReference>
<feature type="repeat" description="ANK" evidence="9">
    <location>
        <begin position="246"/>
        <end position="278"/>
    </location>
</feature>
<gene>
    <name evidence="13" type="ORF">BOX15_Mlig001215g1</name>
</gene>
<evidence type="ECO:0000256" key="3">
    <source>
        <dbReference type="ARBA" id="ARBA00022490"/>
    </source>
</evidence>
<feature type="repeat" description="ANK" evidence="9">
    <location>
        <begin position="574"/>
        <end position="596"/>
    </location>
</feature>
<dbReference type="InterPro" id="IPR036770">
    <property type="entry name" value="Ankyrin_rpt-contain_sf"/>
</dbReference>
<evidence type="ECO:0000256" key="9">
    <source>
        <dbReference type="PROSITE-ProRule" id="PRU00023"/>
    </source>
</evidence>
<feature type="repeat" description="ANK" evidence="9">
    <location>
        <begin position="540"/>
        <end position="564"/>
    </location>
</feature>
<comment type="subcellular location">
    <subcellularLocation>
        <location evidence="1">Cytoplasm</location>
        <location evidence="1">Cytoskeleton</location>
    </subcellularLocation>
    <subcellularLocation>
        <location evidence="2">Membrane</location>
    </subcellularLocation>
</comment>
<feature type="compositionally biased region" description="Basic and acidic residues" evidence="10">
    <location>
        <begin position="1670"/>
        <end position="1679"/>
    </location>
</feature>
<feature type="repeat" description="ANK" evidence="9">
    <location>
        <begin position="374"/>
        <end position="406"/>
    </location>
</feature>
<accession>A0A267F9M2</accession>
<name>A0A267F9M2_9PLAT</name>
<dbReference type="GO" id="GO:0007165">
    <property type="term" value="P:signal transduction"/>
    <property type="evidence" value="ECO:0007669"/>
    <property type="project" value="InterPro"/>
</dbReference>
<dbReference type="Pfam" id="PF00531">
    <property type="entry name" value="Death"/>
    <property type="match status" value="1"/>
</dbReference>
<feature type="repeat" description="ANK" evidence="9">
    <location>
        <begin position="608"/>
        <end position="640"/>
    </location>
</feature>
<dbReference type="Proteomes" id="UP000215902">
    <property type="component" value="Unassembled WGS sequence"/>
</dbReference>
<feature type="repeat" description="ANK" evidence="9">
    <location>
        <begin position="641"/>
        <end position="663"/>
    </location>
</feature>
<comment type="caution">
    <text evidence="13">The sequence shown here is derived from an EMBL/GenBank/DDBJ whole genome shotgun (WGS) entry which is preliminary data.</text>
</comment>
<feature type="repeat" description="ANK" evidence="9">
    <location>
        <begin position="713"/>
        <end position="745"/>
    </location>
</feature>
<dbReference type="InterPro" id="IPR040745">
    <property type="entry name" value="Ankyrin_UPA"/>
</dbReference>
<keyword evidence="5" id="KW-0677">Repeat</keyword>
<feature type="repeat" description="ANK" evidence="9">
    <location>
        <begin position="764"/>
        <end position="796"/>
    </location>
</feature>
<feature type="domain" description="ZU5" evidence="12">
    <location>
        <begin position="999"/>
        <end position="1136"/>
    </location>
</feature>
<evidence type="ECO:0000256" key="5">
    <source>
        <dbReference type="ARBA" id="ARBA00022737"/>
    </source>
</evidence>
<dbReference type="SMART" id="SM00248">
    <property type="entry name" value="ANK"/>
    <property type="match status" value="20"/>
</dbReference>
<evidence type="ECO:0000256" key="7">
    <source>
        <dbReference type="ARBA" id="ARBA00023136"/>
    </source>
</evidence>
<feature type="repeat" description="ANK" evidence="9">
    <location>
        <begin position="341"/>
        <end position="373"/>
    </location>
</feature>
<dbReference type="Gene3D" id="2.60.40.2660">
    <property type="match status" value="1"/>
</dbReference>
<evidence type="ECO:0000256" key="6">
    <source>
        <dbReference type="ARBA" id="ARBA00023043"/>
    </source>
</evidence>
<dbReference type="Pfam" id="PF12796">
    <property type="entry name" value="Ank_2"/>
    <property type="match status" value="6"/>
</dbReference>
<dbReference type="InterPro" id="IPR011029">
    <property type="entry name" value="DEATH-like_dom_sf"/>
</dbReference>
<reference evidence="13 14" key="1">
    <citation type="submission" date="2017-06" db="EMBL/GenBank/DDBJ databases">
        <title>A platform for efficient transgenesis in Macrostomum lignano, a flatworm model organism for stem cell research.</title>
        <authorList>
            <person name="Berezikov E."/>
        </authorList>
    </citation>
    <scope>NUCLEOTIDE SEQUENCE [LARGE SCALE GENOMIC DNA]</scope>
    <source>
        <strain evidence="13">DV1</strain>
        <tissue evidence="13">Whole organism</tissue>
    </source>
</reference>
<feature type="repeat" description="ANK" evidence="9">
    <location>
        <begin position="213"/>
        <end position="245"/>
    </location>
</feature>
<evidence type="ECO:0000259" key="11">
    <source>
        <dbReference type="PROSITE" id="PS50017"/>
    </source>
</evidence>
<evidence type="ECO:0000313" key="13">
    <source>
        <dbReference type="EMBL" id="PAA70403.1"/>
    </source>
</evidence>
<proteinExistence type="predicted"/>
<feature type="region of interest" description="Disordered" evidence="10">
    <location>
        <begin position="1659"/>
        <end position="1736"/>
    </location>
</feature>
<keyword evidence="7" id="KW-0472">Membrane</keyword>
<evidence type="ECO:0000256" key="4">
    <source>
        <dbReference type="ARBA" id="ARBA00022553"/>
    </source>
</evidence>
<dbReference type="InterPro" id="IPR002110">
    <property type="entry name" value="Ankyrin_rpt"/>
</dbReference>
<dbReference type="SUPFAM" id="SSF48403">
    <property type="entry name" value="Ankyrin repeat"/>
    <property type="match status" value="2"/>
</dbReference>
<feature type="region of interest" description="Disordered" evidence="10">
    <location>
        <begin position="900"/>
        <end position="962"/>
    </location>
</feature>
<keyword evidence="3" id="KW-0963">Cytoplasm</keyword>
<dbReference type="SMART" id="SM00005">
    <property type="entry name" value="DEATH"/>
    <property type="match status" value="1"/>
</dbReference>
<dbReference type="PANTHER" id="PTHR24123:SF141">
    <property type="entry name" value="ANKYRIN 2, ISOFORM U"/>
    <property type="match status" value="1"/>
</dbReference>
<feature type="repeat" description="ANK" evidence="9">
    <location>
        <begin position="440"/>
        <end position="472"/>
    </location>
</feature>
<dbReference type="CDD" id="cd08317">
    <property type="entry name" value="Death_ank"/>
    <property type="match status" value="1"/>
</dbReference>
<feature type="repeat" description="ANK" evidence="9">
    <location>
        <begin position="506"/>
        <end position="538"/>
    </location>
</feature>
<feature type="region of interest" description="Disordered" evidence="10">
    <location>
        <begin position="1455"/>
        <end position="1494"/>
    </location>
</feature>
<feature type="domain" description="Death" evidence="11">
    <location>
        <begin position="1501"/>
        <end position="1586"/>
    </location>
</feature>
<dbReference type="InterPro" id="IPR000906">
    <property type="entry name" value="ZU5_dom"/>
</dbReference>
<keyword evidence="8" id="KW-0206">Cytoskeleton</keyword>
<feature type="compositionally biased region" description="Basic and acidic residues" evidence="10">
    <location>
        <begin position="1617"/>
        <end position="1628"/>
    </location>
</feature>
<dbReference type="PROSITE" id="PS50297">
    <property type="entry name" value="ANK_REP_REGION"/>
    <property type="match status" value="18"/>
</dbReference>
<feature type="domain" description="ZU5" evidence="12">
    <location>
        <begin position="1161"/>
        <end position="1302"/>
    </location>
</feature>
<dbReference type="Gene3D" id="1.10.533.10">
    <property type="entry name" value="Death Domain, Fas"/>
    <property type="match status" value="1"/>
</dbReference>
<dbReference type="PROSITE" id="PS50017">
    <property type="entry name" value="DEATH_DOMAIN"/>
    <property type="match status" value="1"/>
</dbReference>
<dbReference type="Pfam" id="PF00791">
    <property type="entry name" value="ZU5"/>
    <property type="match status" value="1"/>
</dbReference>
<dbReference type="SMART" id="SM00218">
    <property type="entry name" value="ZU5"/>
    <property type="match status" value="1"/>
</dbReference>
<dbReference type="GO" id="GO:0005856">
    <property type="term" value="C:cytoskeleton"/>
    <property type="evidence" value="ECO:0007669"/>
    <property type="project" value="UniProtKB-SubCell"/>
</dbReference>
<dbReference type="Pfam" id="PF17809">
    <property type="entry name" value="UPA_2"/>
    <property type="match status" value="1"/>
</dbReference>
<feature type="region of interest" description="Disordered" evidence="10">
    <location>
        <begin position="14"/>
        <end position="33"/>
    </location>
</feature>
<dbReference type="EMBL" id="NIVC01001239">
    <property type="protein sequence ID" value="PAA70403.1"/>
    <property type="molecule type" value="Genomic_DNA"/>
</dbReference>
<dbReference type="Gene3D" id="1.25.40.20">
    <property type="entry name" value="Ankyrin repeat-containing domain"/>
    <property type="match status" value="5"/>
</dbReference>
<feature type="region of interest" description="Disordered" evidence="10">
    <location>
        <begin position="1617"/>
        <end position="1641"/>
    </location>
</feature>
<evidence type="ECO:0008006" key="15">
    <source>
        <dbReference type="Google" id="ProtNLM"/>
    </source>
</evidence>
<evidence type="ECO:0000256" key="1">
    <source>
        <dbReference type="ARBA" id="ARBA00004245"/>
    </source>
</evidence>
<keyword evidence="6 9" id="KW-0040">ANK repeat</keyword>
<dbReference type="Pfam" id="PF00023">
    <property type="entry name" value="Ank"/>
    <property type="match status" value="5"/>
</dbReference>
<feature type="compositionally biased region" description="Polar residues" evidence="10">
    <location>
        <begin position="1469"/>
        <end position="1481"/>
    </location>
</feature>
<feature type="repeat" description="ANK" evidence="9">
    <location>
        <begin position="798"/>
        <end position="820"/>
    </location>
</feature>
<evidence type="ECO:0000259" key="12">
    <source>
        <dbReference type="PROSITE" id="PS51145"/>
    </source>
</evidence>
<protein>
    <recommendedName>
        <fullName evidence="15">ANK_REP_REGION domain-containing protein</fullName>
    </recommendedName>
</protein>
<evidence type="ECO:0000313" key="14">
    <source>
        <dbReference type="Proteomes" id="UP000215902"/>
    </source>
</evidence>
<dbReference type="PROSITE" id="PS51145">
    <property type="entry name" value="ZU5"/>
    <property type="match status" value="2"/>
</dbReference>
<feature type="repeat" description="ANK" evidence="9">
    <location>
        <begin position="680"/>
        <end position="712"/>
    </location>
</feature>